<keyword evidence="2" id="KW-1185">Reference proteome</keyword>
<organism evidence="1 2">
    <name type="scientific">Amblyomma americanum</name>
    <name type="common">Lone star tick</name>
    <dbReference type="NCBI Taxonomy" id="6943"/>
    <lineage>
        <taxon>Eukaryota</taxon>
        <taxon>Metazoa</taxon>
        <taxon>Ecdysozoa</taxon>
        <taxon>Arthropoda</taxon>
        <taxon>Chelicerata</taxon>
        <taxon>Arachnida</taxon>
        <taxon>Acari</taxon>
        <taxon>Parasitiformes</taxon>
        <taxon>Ixodida</taxon>
        <taxon>Ixodoidea</taxon>
        <taxon>Ixodidae</taxon>
        <taxon>Amblyomminae</taxon>
        <taxon>Amblyomma</taxon>
    </lineage>
</organism>
<reference evidence="1 2" key="1">
    <citation type="journal article" date="2023" name="Arcadia Sci">
        <title>De novo assembly of a long-read Amblyomma americanum tick genome.</title>
        <authorList>
            <person name="Chou S."/>
            <person name="Poskanzer K.E."/>
            <person name="Rollins M."/>
            <person name="Thuy-Boun P.S."/>
        </authorList>
    </citation>
    <scope>NUCLEOTIDE SEQUENCE [LARGE SCALE GENOMIC DNA]</scope>
    <source>
        <strain evidence="1">F_SG_1</strain>
        <tissue evidence="1">Salivary glands</tissue>
    </source>
</reference>
<name>A0AAQ4ERV2_AMBAM</name>
<evidence type="ECO:0000313" key="1">
    <source>
        <dbReference type="EMBL" id="KAK8777368.1"/>
    </source>
</evidence>
<dbReference type="Proteomes" id="UP001321473">
    <property type="component" value="Unassembled WGS sequence"/>
</dbReference>
<evidence type="ECO:0000313" key="2">
    <source>
        <dbReference type="Proteomes" id="UP001321473"/>
    </source>
</evidence>
<dbReference type="EMBL" id="JARKHS020011935">
    <property type="protein sequence ID" value="KAK8777368.1"/>
    <property type="molecule type" value="Genomic_DNA"/>
</dbReference>
<gene>
    <name evidence="1" type="ORF">V5799_029284</name>
</gene>
<comment type="caution">
    <text evidence="1">The sequence shown here is derived from an EMBL/GenBank/DDBJ whole genome shotgun (WGS) entry which is preliminary data.</text>
</comment>
<sequence length="621" mass="68898">MHEACWKTTHCKRRRTSSQKMRLLSFLLVTGCLLRVGWCLMDGTQFSEFFKPRCFTPVKDNRHLKMGQMLPAGFTISSFLDKLQLLEQKLAERTGGNPLNAIDMAVYVLRTFYHNDYDWENLGIKDNVPRLRSVVHNVMNVEMANLKERPYSPAEVLDDQQRKDDDLCFIMFSLAHNVNRTIVRPDRFDTYSAIDEDDITKRPREEGVLSVTGRKEGAVVALGRTLMGIAATHRDLQPKSVKDVVKVLSPGAGEVASDGSLNPLYAATLGSVVAGASLALKPQELKTMGIKGQWLEHGCFLEYKLDQDTNTSATLAEINGAVDGLILGTAMNKFPDIRNWNLSTVLRMYYGPRGIVTTSPSQALSHCRRHDLFNAINNNELREQVQNFAVTLAYMGLVATGDKETVAKERASRAINVVKEKIGGMDRDASNPEVCPSSMNENQPECETPTDLLVVLDTSTDIIDYETKRDLQSEILAMITKWVKLQPGISTVSLFASKRNSDVLRDIISKSAAAGCPGCAALYLRDLNDISAVGSDSDQDVFNMLNNVVSKHVSPMDERPGVASRVVVYLNLRKKAKGGVNGNQRQVEEALNKFRVAHPGNGAVICTVKSEKKSLRKVDTR</sequence>
<dbReference type="AlphaFoldDB" id="A0AAQ4ERV2"/>
<accession>A0AAQ4ERV2</accession>
<protein>
    <submittedName>
        <fullName evidence="1">Uncharacterized protein</fullName>
    </submittedName>
</protein>
<proteinExistence type="predicted"/>